<gene>
    <name evidence="2" type="ORF">H9625_13525</name>
</gene>
<organism evidence="2 3">
    <name type="scientific">Phocaeicola intestinalis</name>
    <dbReference type="NCBI Taxonomy" id="2762212"/>
    <lineage>
        <taxon>Bacteria</taxon>
        <taxon>Pseudomonadati</taxon>
        <taxon>Bacteroidota</taxon>
        <taxon>Bacteroidia</taxon>
        <taxon>Bacteroidales</taxon>
        <taxon>Bacteroidaceae</taxon>
        <taxon>Phocaeicola</taxon>
    </lineage>
</organism>
<comment type="caution">
    <text evidence="2">The sequence shown here is derived from an EMBL/GenBank/DDBJ whole genome shotgun (WGS) entry which is preliminary data.</text>
</comment>
<dbReference type="InterPro" id="IPR037171">
    <property type="entry name" value="NagB/RpiA_transferase-like"/>
</dbReference>
<reference evidence="2 3" key="1">
    <citation type="submission" date="2020-08" db="EMBL/GenBank/DDBJ databases">
        <title>A Genomic Blueprint of the Chicken Gut Microbiome.</title>
        <authorList>
            <person name="Gilroy R."/>
            <person name="Ravi A."/>
            <person name="Getino M."/>
            <person name="Pursley I."/>
            <person name="Horton D.L."/>
            <person name="Alikhan N.-F."/>
            <person name="Baker D."/>
            <person name="Gharbi K."/>
            <person name="Hall N."/>
            <person name="Watson M."/>
            <person name="Adriaenssens E.M."/>
            <person name="Foster-Nyarko E."/>
            <person name="Jarju S."/>
            <person name="Secka A."/>
            <person name="Antonio M."/>
            <person name="Oren A."/>
            <person name="Chaudhuri R."/>
            <person name="La Ragione R.M."/>
            <person name="Hildebrand F."/>
            <person name="Pallen M.J."/>
        </authorList>
    </citation>
    <scope>NUCLEOTIDE SEQUENCE [LARGE SCALE GENOMIC DNA]</scope>
    <source>
        <strain evidence="2 3">Sa1CVN1</strain>
    </source>
</reference>
<keyword evidence="3" id="KW-1185">Reference proteome</keyword>
<evidence type="ECO:0000259" key="1">
    <source>
        <dbReference type="Pfam" id="PF02589"/>
    </source>
</evidence>
<dbReference type="Pfam" id="PF02589">
    <property type="entry name" value="LUD_dom"/>
    <property type="match status" value="1"/>
</dbReference>
<dbReference type="EMBL" id="JACSPP010000051">
    <property type="protein sequence ID" value="MBD8041441.1"/>
    <property type="molecule type" value="Genomic_DNA"/>
</dbReference>
<dbReference type="Proteomes" id="UP000620874">
    <property type="component" value="Unassembled WGS sequence"/>
</dbReference>
<evidence type="ECO:0000313" key="2">
    <source>
        <dbReference type="EMBL" id="MBD8041441.1"/>
    </source>
</evidence>
<evidence type="ECO:0000313" key="3">
    <source>
        <dbReference type="Proteomes" id="UP000620874"/>
    </source>
</evidence>
<dbReference type="Gene3D" id="3.40.50.10420">
    <property type="entry name" value="NagB/RpiA/CoA transferase-like"/>
    <property type="match status" value="1"/>
</dbReference>
<name>A0ABR8YBH2_9BACT</name>
<dbReference type="RefSeq" id="WP_022040282.1">
    <property type="nucleotide sequence ID" value="NZ_JACSPP010000051.1"/>
</dbReference>
<protein>
    <submittedName>
        <fullName evidence="2">LUD domain-containing protein</fullName>
    </submittedName>
</protein>
<dbReference type="InterPro" id="IPR024185">
    <property type="entry name" value="FTHF_cligase-like_sf"/>
</dbReference>
<dbReference type="PANTHER" id="PTHR43682:SF1">
    <property type="entry name" value="LACTATE UTILIZATION PROTEIN C"/>
    <property type="match status" value="1"/>
</dbReference>
<feature type="domain" description="LUD" evidence="1">
    <location>
        <begin position="50"/>
        <end position="204"/>
    </location>
</feature>
<dbReference type="InterPro" id="IPR003741">
    <property type="entry name" value="LUD_dom"/>
</dbReference>
<dbReference type="SUPFAM" id="SSF100950">
    <property type="entry name" value="NagB/RpiA/CoA transferase-like"/>
    <property type="match status" value="1"/>
</dbReference>
<proteinExistence type="predicted"/>
<accession>A0ABR8YBH2</accession>
<sequence length="204" mass="22725">MSSREDILQNIRRNTRTRYERPDLTSLEEEALTYADPVGQFCKIMVQMGGKAVVLGKEDDLNEVILQLYPDAKRIASILKEVPTGEKIQLITCATFHPDEVENPGELDGTDLAIVDGRIGVCENGAVWLQQDVEQRAIYFISEALVILLDRKNLVNNMHEAYKRIDTGEYGYGVFMSGPSKTADIEQALVMGAHGPRSVTVILL</sequence>
<dbReference type="PANTHER" id="PTHR43682">
    <property type="entry name" value="LACTATE UTILIZATION PROTEIN C"/>
    <property type="match status" value="1"/>
</dbReference>